<reference evidence="2" key="1">
    <citation type="submission" date="2018-02" db="EMBL/GenBank/DDBJ databases">
        <authorList>
            <person name="Hausmann B."/>
        </authorList>
    </citation>
    <scope>NUCLEOTIDE SEQUENCE [LARGE SCALE GENOMIC DNA]</scope>
    <source>
        <strain evidence="2">Peat soil MAG SbF1</strain>
    </source>
</reference>
<dbReference type="Proteomes" id="UP000238916">
    <property type="component" value="Unassembled WGS sequence"/>
</dbReference>
<name>A0A2U3LRV1_9FIRM</name>
<sequence length="81" mass="9355">MNNDLFPRSFNTSIRSYGGTNNIMYPGGWNDQTYKYLYGEVLRNLAVHKIHHIGQLSIWAREHRYEPVSANLVGMGLLQTQ</sequence>
<proteinExistence type="predicted"/>
<evidence type="ECO:0008006" key="3">
    <source>
        <dbReference type="Google" id="ProtNLM"/>
    </source>
</evidence>
<organism evidence="1 2">
    <name type="scientific">Candidatus Desulfosporosinus infrequens</name>
    <dbReference type="NCBI Taxonomy" id="2043169"/>
    <lineage>
        <taxon>Bacteria</taxon>
        <taxon>Bacillati</taxon>
        <taxon>Bacillota</taxon>
        <taxon>Clostridia</taxon>
        <taxon>Eubacteriales</taxon>
        <taxon>Desulfitobacteriaceae</taxon>
        <taxon>Desulfosporosinus</taxon>
    </lineage>
</organism>
<evidence type="ECO:0000313" key="2">
    <source>
        <dbReference type="Proteomes" id="UP000238916"/>
    </source>
</evidence>
<evidence type="ECO:0000313" key="1">
    <source>
        <dbReference type="EMBL" id="SPF54671.1"/>
    </source>
</evidence>
<dbReference type="SUPFAM" id="SSF109854">
    <property type="entry name" value="DinB/YfiT-like putative metalloenzymes"/>
    <property type="match status" value="1"/>
</dbReference>
<dbReference type="AlphaFoldDB" id="A0A2U3LRV1"/>
<dbReference type="Gene3D" id="1.20.120.450">
    <property type="entry name" value="dinb family like domain"/>
    <property type="match status" value="1"/>
</dbReference>
<accession>A0A2U3LRV1</accession>
<gene>
    <name evidence="1" type="ORF">SBF1_7890001</name>
</gene>
<dbReference type="InterPro" id="IPR034660">
    <property type="entry name" value="DinB/YfiT-like"/>
</dbReference>
<dbReference type="EMBL" id="OMOF01000766">
    <property type="protein sequence ID" value="SPF54671.1"/>
    <property type="molecule type" value="Genomic_DNA"/>
</dbReference>
<protein>
    <recommendedName>
        <fullName evidence="3">DinB family protein</fullName>
    </recommendedName>
</protein>